<dbReference type="CDD" id="cd00593">
    <property type="entry name" value="RIBOc"/>
    <property type="match status" value="1"/>
</dbReference>
<dbReference type="AlphaFoldDB" id="X1UET4"/>
<evidence type="ECO:0000256" key="1">
    <source>
        <dbReference type="ARBA" id="ARBA00022722"/>
    </source>
</evidence>
<evidence type="ECO:0000313" key="7">
    <source>
        <dbReference type="EMBL" id="GAJ16008.1"/>
    </source>
</evidence>
<evidence type="ECO:0000256" key="2">
    <source>
        <dbReference type="ARBA" id="ARBA00022759"/>
    </source>
</evidence>
<evidence type="ECO:0000256" key="4">
    <source>
        <dbReference type="ARBA" id="ARBA00022884"/>
    </source>
</evidence>
<reference evidence="7" key="1">
    <citation type="journal article" date="2014" name="Front. Microbiol.">
        <title>High frequency of phylogenetically diverse reductive dehalogenase-homologous genes in deep subseafloor sedimentary metagenomes.</title>
        <authorList>
            <person name="Kawai M."/>
            <person name="Futagami T."/>
            <person name="Toyoda A."/>
            <person name="Takaki Y."/>
            <person name="Nishi S."/>
            <person name="Hori S."/>
            <person name="Arai W."/>
            <person name="Tsubouchi T."/>
            <person name="Morono Y."/>
            <person name="Uchiyama I."/>
            <person name="Ito T."/>
            <person name="Fujiyama A."/>
            <person name="Inagaki F."/>
            <person name="Takami H."/>
        </authorList>
    </citation>
    <scope>NUCLEOTIDE SEQUENCE</scope>
    <source>
        <strain evidence="7">Expedition CK06-06</strain>
    </source>
</reference>
<dbReference type="PROSITE" id="PS50142">
    <property type="entry name" value="RNASE_3_2"/>
    <property type="match status" value="1"/>
</dbReference>
<accession>X1UET4</accession>
<dbReference type="PANTHER" id="PTHR11207:SF0">
    <property type="entry name" value="RIBONUCLEASE 3"/>
    <property type="match status" value="1"/>
</dbReference>
<dbReference type="InterPro" id="IPR014720">
    <property type="entry name" value="dsRBD_dom"/>
</dbReference>
<name>X1UET4_9ZZZZ</name>
<dbReference type="Pfam" id="PF00035">
    <property type="entry name" value="dsrm"/>
    <property type="match status" value="1"/>
</dbReference>
<gene>
    <name evidence="7" type="ORF">S12H4_42836</name>
</gene>
<dbReference type="SUPFAM" id="SSF54768">
    <property type="entry name" value="dsRNA-binding domain-like"/>
    <property type="match status" value="1"/>
</dbReference>
<dbReference type="Pfam" id="PF14622">
    <property type="entry name" value="Ribonucleas_3_3"/>
    <property type="match status" value="1"/>
</dbReference>
<evidence type="ECO:0008006" key="8">
    <source>
        <dbReference type="Google" id="ProtNLM"/>
    </source>
</evidence>
<organism evidence="7">
    <name type="scientific">marine sediment metagenome</name>
    <dbReference type="NCBI Taxonomy" id="412755"/>
    <lineage>
        <taxon>unclassified sequences</taxon>
        <taxon>metagenomes</taxon>
        <taxon>ecological metagenomes</taxon>
    </lineage>
</organism>
<feature type="domain" description="DRBM" evidence="5">
    <location>
        <begin position="88"/>
        <end position="137"/>
    </location>
</feature>
<dbReference type="SMART" id="SM00358">
    <property type="entry name" value="DSRM"/>
    <property type="match status" value="1"/>
</dbReference>
<sequence>MTRLRAALVRGNTLARVARTIKLGDYLYLGKGEEASGGRRKPANLAGALEAMIAAIFLDQGSIATSDFIMRLFNEELQKVASRGARVDYKSQLQELIQSREQQTPAYQLVEAMGPDHDRRFTVEVRAGDTVLGKGSGKRILIGILRPSLLLAKGISKGEHPSPAGQQRCCGSY</sequence>
<evidence type="ECO:0000259" key="5">
    <source>
        <dbReference type="PROSITE" id="PS50137"/>
    </source>
</evidence>
<dbReference type="EMBL" id="BARW01026244">
    <property type="protein sequence ID" value="GAJ16008.1"/>
    <property type="molecule type" value="Genomic_DNA"/>
</dbReference>
<keyword evidence="2" id="KW-0255">Endonuclease</keyword>
<dbReference type="GO" id="GO:0006396">
    <property type="term" value="P:RNA processing"/>
    <property type="evidence" value="ECO:0007669"/>
    <property type="project" value="InterPro"/>
</dbReference>
<keyword evidence="1" id="KW-0540">Nuclease</keyword>
<dbReference type="PANTHER" id="PTHR11207">
    <property type="entry name" value="RIBONUCLEASE III"/>
    <property type="match status" value="1"/>
</dbReference>
<keyword evidence="3" id="KW-0378">Hydrolase</keyword>
<dbReference type="GO" id="GO:0003725">
    <property type="term" value="F:double-stranded RNA binding"/>
    <property type="evidence" value="ECO:0007669"/>
    <property type="project" value="TreeGrafter"/>
</dbReference>
<dbReference type="GO" id="GO:0004525">
    <property type="term" value="F:ribonuclease III activity"/>
    <property type="evidence" value="ECO:0007669"/>
    <property type="project" value="InterPro"/>
</dbReference>
<evidence type="ECO:0000256" key="3">
    <source>
        <dbReference type="ARBA" id="ARBA00022801"/>
    </source>
</evidence>
<proteinExistence type="predicted"/>
<evidence type="ECO:0000259" key="6">
    <source>
        <dbReference type="PROSITE" id="PS50142"/>
    </source>
</evidence>
<protein>
    <recommendedName>
        <fullName evidence="8">RNase III domain-containing protein</fullName>
    </recommendedName>
</protein>
<dbReference type="InterPro" id="IPR036389">
    <property type="entry name" value="RNase_III_sf"/>
</dbReference>
<dbReference type="InterPro" id="IPR000999">
    <property type="entry name" value="RNase_III_dom"/>
</dbReference>
<dbReference type="Gene3D" id="1.10.1520.10">
    <property type="entry name" value="Ribonuclease III domain"/>
    <property type="match status" value="1"/>
</dbReference>
<dbReference type="GO" id="GO:0010468">
    <property type="term" value="P:regulation of gene expression"/>
    <property type="evidence" value="ECO:0007669"/>
    <property type="project" value="TreeGrafter"/>
</dbReference>
<comment type="caution">
    <text evidence="7">The sequence shown here is derived from an EMBL/GenBank/DDBJ whole genome shotgun (WGS) entry which is preliminary data.</text>
</comment>
<dbReference type="Gene3D" id="3.30.160.20">
    <property type="match status" value="1"/>
</dbReference>
<feature type="domain" description="RNase III" evidence="6">
    <location>
        <begin position="1"/>
        <end position="61"/>
    </location>
</feature>
<dbReference type="PROSITE" id="PS50137">
    <property type="entry name" value="DS_RBD"/>
    <property type="match status" value="1"/>
</dbReference>
<keyword evidence="4" id="KW-0694">RNA-binding</keyword>
<dbReference type="SMART" id="SM00535">
    <property type="entry name" value="RIBOc"/>
    <property type="match status" value="1"/>
</dbReference>
<dbReference type="CDD" id="cd10845">
    <property type="entry name" value="DSRM_RNAse_III_family"/>
    <property type="match status" value="1"/>
</dbReference>
<dbReference type="SUPFAM" id="SSF69065">
    <property type="entry name" value="RNase III domain-like"/>
    <property type="match status" value="1"/>
</dbReference>